<evidence type="ECO:0000259" key="1">
    <source>
        <dbReference type="Pfam" id="PF13185"/>
    </source>
</evidence>
<comment type="caution">
    <text evidence="2">The sequence shown here is derived from an EMBL/GenBank/DDBJ whole genome shotgun (WGS) entry which is preliminary data.</text>
</comment>
<dbReference type="EMBL" id="JAAMRR010000312">
    <property type="protein sequence ID" value="NGX94795.1"/>
    <property type="molecule type" value="Genomic_DNA"/>
</dbReference>
<dbReference type="AlphaFoldDB" id="A0A7C9VJ99"/>
<dbReference type="Gene3D" id="3.30.450.40">
    <property type="match status" value="1"/>
</dbReference>
<evidence type="ECO:0000313" key="2">
    <source>
        <dbReference type="EMBL" id="NGX94795.1"/>
    </source>
</evidence>
<reference evidence="2" key="1">
    <citation type="submission" date="2020-02" db="EMBL/GenBank/DDBJ databases">
        <title>Draft genome sequence of Candidatus Afipia apatlaquensis IBT-C3, a potential strain for decolorization of textile dyes.</title>
        <authorList>
            <person name="Sanchez-Reyes A."/>
            <person name="Breton-Deval L."/>
            <person name="Mangelson H."/>
            <person name="Sanchez-Flores A."/>
        </authorList>
    </citation>
    <scope>NUCLEOTIDE SEQUENCE [LARGE SCALE GENOMIC DNA]</scope>
    <source>
        <strain evidence="2">IBT-C3</strain>
    </source>
</reference>
<gene>
    <name evidence="2" type="ORF">G4V63_06040</name>
</gene>
<dbReference type="SUPFAM" id="SSF55781">
    <property type="entry name" value="GAF domain-like"/>
    <property type="match status" value="1"/>
</dbReference>
<evidence type="ECO:0000313" key="3">
    <source>
        <dbReference type="Proteomes" id="UP000480266"/>
    </source>
</evidence>
<organism evidence="2 3">
    <name type="scientific">Candidatus Afipia apatlaquensis</name>
    <dbReference type="NCBI Taxonomy" id="2712852"/>
    <lineage>
        <taxon>Bacteria</taxon>
        <taxon>Pseudomonadati</taxon>
        <taxon>Pseudomonadota</taxon>
        <taxon>Alphaproteobacteria</taxon>
        <taxon>Hyphomicrobiales</taxon>
        <taxon>Nitrobacteraceae</taxon>
        <taxon>Afipia</taxon>
    </lineage>
</organism>
<dbReference type="InterPro" id="IPR003018">
    <property type="entry name" value="GAF"/>
</dbReference>
<feature type="domain" description="GAF" evidence="1">
    <location>
        <begin position="35"/>
        <end position="156"/>
    </location>
</feature>
<name>A0A7C9VJ99_9BRAD</name>
<dbReference type="InterPro" id="IPR029016">
    <property type="entry name" value="GAF-like_dom_sf"/>
</dbReference>
<dbReference type="Pfam" id="PF13185">
    <property type="entry name" value="GAF_2"/>
    <property type="match status" value="1"/>
</dbReference>
<dbReference type="Proteomes" id="UP000480266">
    <property type="component" value="Unassembled WGS sequence"/>
</dbReference>
<proteinExistence type="predicted"/>
<keyword evidence="3" id="KW-1185">Reference proteome</keyword>
<protein>
    <submittedName>
        <fullName evidence="2">GAF domain-containing protein</fullName>
    </submittedName>
</protein>
<sequence length="196" mass="21531">MAKLTEPLEAETEQQIDAVLKRLSNSNDIGVDLLRVLDIAIGRTGADMGTLQRFDERADCLTVVASRGLSSEALSFFGAVRRDTNTSCAAALMRRMRVFVENVSTSYLFVGTRELDMLRACGIAAAQSTPLISSNGRLWGVFTTHFREPRKVSEFDPAPVDRLAVRVADCMEQIEGLVPNQHFHGKHVPEEPQPGG</sequence>
<accession>A0A7C9VJ99</accession>